<dbReference type="AlphaFoldDB" id="A0A0U3KU29"/>
<dbReference type="Pfam" id="PF24740">
    <property type="entry name" value="DUF7691"/>
    <property type="match status" value="1"/>
</dbReference>
<dbReference type="RefSeq" id="WP_010062556.1">
    <property type="nucleotide sequence ID" value="NZ_CP013738.1"/>
</dbReference>
<reference evidence="2 3" key="1">
    <citation type="journal article" date="2012" name="J. Bacteriol.">
        <title>Draft genome sequence of Streptomyces globisporus C-1027, which produces an antitumor antibiotic consisting of a nine-membered enediyne with a chromoprotein.</title>
        <authorList>
            <person name="Wang L."/>
            <person name="Wang S."/>
            <person name="He Q."/>
            <person name="Yu T."/>
            <person name="Li Q."/>
            <person name="Hong B."/>
        </authorList>
    </citation>
    <scope>NUCLEOTIDE SEQUENCE [LARGE SCALE GENOMIC DNA]</scope>
    <source>
        <strain evidence="2 3">C-1027</strain>
    </source>
</reference>
<evidence type="ECO:0000313" key="2">
    <source>
        <dbReference type="EMBL" id="ALU97841.1"/>
    </source>
</evidence>
<dbReference type="Proteomes" id="UP000064183">
    <property type="component" value="Chromosome"/>
</dbReference>
<organism evidence="2 3">
    <name type="scientific">Streptomyces globisporus C-1027</name>
    <dbReference type="NCBI Taxonomy" id="1172567"/>
    <lineage>
        <taxon>Bacteria</taxon>
        <taxon>Bacillati</taxon>
        <taxon>Actinomycetota</taxon>
        <taxon>Actinomycetes</taxon>
        <taxon>Kitasatosporales</taxon>
        <taxon>Streptomycetaceae</taxon>
        <taxon>Streptomyces</taxon>
    </lineage>
</organism>
<feature type="domain" description="DUF7691" evidence="1">
    <location>
        <begin position="2"/>
        <end position="88"/>
    </location>
</feature>
<gene>
    <name evidence="2" type="ORF">WQO_33545</name>
</gene>
<evidence type="ECO:0000259" key="1">
    <source>
        <dbReference type="Pfam" id="PF24740"/>
    </source>
</evidence>
<dbReference type="InterPro" id="IPR056108">
    <property type="entry name" value="DUF7691"/>
</dbReference>
<name>A0A0U3KU29_STRGL</name>
<evidence type="ECO:0000313" key="3">
    <source>
        <dbReference type="Proteomes" id="UP000064183"/>
    </source>
</evidence>
<sequence length="107" mass="12051">MLDRELGTAGVEPGLLPTPYIFSGPPSEIPFHIPRPPEGSPEIGVWPMQKAGPAVRAYREALDRIDPDPRYELSELIEALDGWYDNWHGKQGIPWWRKDTSIFVVVG</sequence>
<proteinExistence type="predicted"/>
<dbReference type="KEGG" id="sgb:WQO_33545"/>
<protein>
    <recommendedName>
        <fullName evidence="1">DUF7691 domain-containing protein</fullName>
    </recommendedName>
</protein>
<accession>A0A0U3KU29</accession>
<dbReference type="EMBL" id="CP013738">
    <property type="protein sequence ID" value="ALU97841.1"/>
    <property type="molecule type" value="Genomic_DNA"/>
</dbReference>
<dbReference type="GeneID" id="94022938"/>